<keyword evidence="4" id="KW-1133">Transmembrane helix</keyword>
<dbReference type="PROSITE" id="PS50004">
    <property type="entry name" value="C2"/>
    <property type="match status" value="1"/>
</dbReference>
<keyword evidence="2" id="KW-0812">Transmembrane</keyword>
<evidence type="ECO:0000256" key="4">
    <source>
        <dbReference type="ARBA" id="ARBA00022989"/>
    </source>
</evidence>
<sequence length="424" mass="48087">MGEGMTPERQQCLQSYEWPLARPIEHHEILQIQLLLHNRYLNNKIIGFYALVLQTLVENGNLSVRDTLTDLNHRIIPAFSVGIMEPPVLIKLFRYLHCPKHMWDYQYHCRSLSTVLLLVNVEFEVIYVKPSESPIWSGNVQMDEYDLDDDQQKLIDIEQNIANLEKSMTLDTMKYSKQSTAQRKKGSLKGISLGSSSEKALTSDRKGAKASAAFKSVRSLIRFTKYKSKGSSQSEEQRLLNEWQLCRDKNSLTPYSSGSESKAESLAGSETSLDSVNESEKESEGPAEKPKKLRLASVASAILKSQDFQICITIIEARQLAGLNMDPVVCVQVGDQKKYTSVKESTNCPYYNEYFVFDFRMPPVMLFDKIITLSTTDSSCLFEAETKRSGDIAWTTVKSRCRVDVEKFTRAKALSTGWSSFIDD</sequence>
<dbReference type="Proteomes" id="UP001372834">
    <property type="component" value="Unassembled WGS sequence"/>
</dbReference>
<evidence type="ECO:0000313" key="9">
    <source>
        <dbReference type="Proteomes" id="UP001372834"/>
    </source>
</evidence>
<organism evidence="8 9">
    <name type="scientific">Polyplax serrata</name>
    <name type="common">Common mouse louse</name>
    <dbReference type="NCBI Taxonomy" id="468196"/>
    <lineage>
        <taxon>Eukaryota</taxon>
        <taxon>Metazoa</taxon>
        <taxon>Ecdysozoa</taxon>
        <taxon>Arthropoda</taxon>
        <taxon>Hexapoda</taxon>
        <taxon>Insecta</taxon>
        <taxon>Pterygota</taxon>
        <taxon>Neoptera</taxon>
        <taxon>Paraneoptera</taxon>
        <taxon>Psocodea</taxon>
        <taxon>Troctomorpha</taxon>
        <taxon>Phthiraptera</taxon>
        <taxon>Anoplura</taxon>
        <taxon>Polyplacidae</taxon>
        <taxon>Polyplax</taxon>
    </lineage>
</organism>
<accession>A0AAN8NU52</accession>
<dbReference type="Pfam" id="PF00168">
    <property type="entry name" value="C2"/>
    <property type="match status" value="1"/>
</dbReference>
<keyword evidence="3" id="KW-0677">Repeat</keyword>
<feature type="region of interest" description="Disordered" evidence="6">
    <location>
        <begin position="254"/>
        <end position="290"/>
    </location>
</feature>
<dbReference type="InterPro" id="IPR000008">
    <property type="entry name" value="C2_dom"/>
</dbReference>
<comment type="caution">
    <text evidence="8">The sequence shown here is derived from an EMBL/GenBank/DDBJ whole genome shotgun (WGS) entry which is preliminary data.</text>
</comment>
<dbReference type="InterPro" id="IPR035892">
    <property type="entry name" value="C2_domain_sf"/>
</dbReference>
<protein>
    <recommendedName>
        <fullName evidence="7">C2 domain-containing protein</fullName>
    </recommendedName>
</protein>
<proteinExistence type="predicted"/>
<dbReference type="PANTHER" id="PTHR12546">
    <property type="entry name" value="FER-1-LIKE"/>
    <property type="match status" value="1"/>
</dbReference>
<feature type="compositionally biased region" description="Basic and acidic residues" evidence="6">
    <location>
        <begin position="278"/>
        <end position="290"/>
    </location>
</feature>
<dbReference type="InterPro" id="IPR037721">
    <property type="entry name" value="Ferlin"/>
</dbReference>
<evidence type="ECO:0000256" key="2">
    <source>
        <dbReference type="ARBA" id="ARBA00022692"/>
    </source>
</evidence>
<dbReference type="SUPFAM" id="SSF49562">
    <property type="entry name" value="C2 domain (Calcium/lipid-binding domain, CaLB)"/>
    <property type="match status" value="1"/>
</dbReference>
<dbReference type="GO" id="GO:0016020">
    <property type="term" value="C:membrane"/>
    <property type="evidence" value="ECO:0007669"/>
    <property type="project" value="UniProtKB-SubCell"/>
</dbReference>
<comment type="subcellular location">
    <subcellularLocation>
        <location evidence="1">Membrane</location>
        <topology evidence="1">Single-pass membrane protein</topology>
    </subcellularLocation>
</comment>
<reference evidence="8 9" key="1">
    <citation type="submission" date="2023-10" db="EMBL/GenBank/DDBJ databases">
        <title>Genomes of two closely related lineages of the louse Polyplax serrata with different host specificities.</title>
        <authorList>
            <person name="Martinu J."/>
            <person name="Tarabai H."/>
            <person name="Stefka J."/>
            <person name="Hypsa V."/>
        </authorList>
    </citation>
    <scope>NUCLEOTIDE SEQUENCE [LARGE SCALE GENOMIC DNA]</scope>
    <source>
        <strain evidence="8">HR10_N</strain>
    </source>
</reference>
<evidence type="ECO:0000256" key="1">
    <source>
        <dbReference type="ARBA" id="ARBA00004167"/>
    </source>
</evidence>
<dbReference type="EMBL" id="JAWJWE010000036">
    <property type="protein sequence ID" value="KAK6628979.1"/>
    <property type="molecule type" value="Genomic_DNA"/>
</dbReference>
<name>A0AAN8NU52_POLSC</name>
<dbReference type="AlphaFoldDB" id="A0AAN8NU52"/>
<feature type="domain" description="C2" evidence="7">
    <location>
        <begin position="289"/>
        <end position="419"/>
    </location>
</feature>
<evidence type="ECO:0000313" key="8">
    <source>
        <dbReference type="EMBL" id="KAK6628979.1"/>
    </source>
</evidence>
<gene>
    <name evidence="8" type="ORF">RUM43_002796</name>
</gene>
<dbReference type="Gene3D" id="2.60.40.150">
    <property type="entry name" value="C2 domain"/>
    <property type="match status" value="2"/>
</dbReference>
<dbReference type="GO" id="GO:0007009">
    <property type="term" value="P:plasma membrane organization"/>
    <property type="evidence" value="ECO:0007669"/>
    <property type="project" value="TreeGrafter"/>
</dbReference>
<evidence type="ECO:0000256" key="5">
    <source>
        <dbReference type="ARBA" id="ARBA00023136"/>
    </source>
</evidence>
<dbReference type="CDD" id="cd04011">
    <property type="entry name" value="C2B_Ferlin"/>
    <property type="match status" value="1"/>
</dbReference>
<keyword evidence="5" id="KW-0472">Membrane</keyword>
<dbReference type="PANTHER" id="PTHR12546:SF60">
    <property type="entry name" value="MISFIRE, ISOFORM F"/>
    <property type="match status" value="1"/>
</dbReference>
<evidence type="ECO:0000256" key="3">
    <source>
        <dbReference type="ARBA" id="ARBA00022737"/>
    </source>
</evidence>
<evidence type="ECO:0000256" key="6">
    <source>
        <dbReference type="SAM" id="MobiDB-lite"/>
    </source>
</evidence>
<evidence type="ECO:0000259" key="7">
    <source>
        <dbReference type="PROSITE" id="PS50004"/>
    </source>
</evidence>
<dbReference type="InterPro" id="IPR037720">
    <property type="entry name" value="C2B_Ferlin"/>
</dbReference>